<evidence type="ECO:0000313" key="1">
    <source>
        <dbReference type="EMBL" id="MCO1336422.1"/>
    </source>
</evidence>
<organism evidence="1 2">
    <name type="scientific">Microbulbifer okhotskensis</name>
    <dbReference type="NCBI Taxonomy" id="2926617"/>
    <lineage>
        <taxon>Bacteria</taxon>
        <taxon>Pseudomonadati</taxon>
        <taxon>Pseudomonadota</taxon>
        <taxon>Gammaproteobacteria</taxon>
        <taxon>Cellvibrionales</taxon>
        <taxon>Microbulbiferaceae</taxon>
        <taxon>Microbulbifer</taxon>
    </lineage>
</organism>
<keyword evidence="2" id="KW-1185">Reference proteome</keyword>
<dbReference type="RefSeq" id="WP_252472070.1">
    <property type="nucleotide sequence ID" value="NZ_JALBWM010000133.1"/>
</dbReference>
<name>A0A9X2EQB4_9GAMM</name>
<dbReference type="Proteomes" id="UP001139028">
    <property type="component" value="Unassembled WGS sequence"/>
</dbReference>
<dbReference type="EMBL" id="JALBWM010000133">
    <property type="protein sequence ID" value="MCO1336422.1"/>
    <property type="molecule type" value="Genomic_DNA"/>
</dbReference>
<proteinExistence type="predicted"/>
<gene>
    <name evidence="1" type="ORF">MO867_18980</name>
</gene>
<protein>
    <submittedName>
        <fullName evidence="1">Uncharacterized protein</fullName>
    </submittedName>
</protein>
<evidence type="ECO:0000313" key="2">
    <source>
        <dbReference type="Proteomes" id="UP001139028"/>
    </source>
</evidence>
<accession>A0A9X2EQB4</accession>
<comment type="caution">
    <text evidence="1">The sequence shown here is derived from an EMBL/GenBank/DDBJ whole genome shotgun (WGS) entry which is preliminary data.</text>
</comment>
<dbReference type="AlphaFoldDB" id="A0A9X2EQB4"/>
<sequence length="116" mass="13574">MKIVILDEFEFEDTGSEEFLVIALARSNQYSNLMGFFEATAQEEWFDPELKFDYGNGVEFKEYPYSSTVRRYLKEFIGRAPDSKANVVSLHGEWGEQDLLIEEPGTFIRYYWQTSA</sequence>
<reference evidence="1" key="1">
    <citation type="journal article" date="2022" name="Arch. Microbiol.">
        <title>Microbulbifer okhotskensis sp. nov., isolated from a deep bottom sediment of the Okhotsk Sea.</title>
        <authorList>
            <person name="Romanenko L."/>
            <person name="Kurilenko V."/>
            <person name="Otstavnykh N."/>
            <person name="Velansky P."/>
            <person name="Isaeva M."/>
            <person name="Mikhailov V."/>
        </authorList>
    </citation>
    <scope>NUCLEOTIDE SEQUENCE</scope>
    <source>
        <strain evidence="1">OS29</strain>
    </source>
</reference>